<organism evidence="1">
    <name type="scientific">marine sediment metagenome</name>
    <dbReference type="NCBI Taxonomy" id="412755"/>
    <lineage>
        <taxon>unclassified sequences</taxon>
        <taxon>metagenomes</taxon>
        <taxon>ecological metagenomes</taxon>
    </lineage>
</organism>
<reference evidence="1" key="1">
    <citation type="journal article" date="2014" name="Front. Microbiol.">
        <title>High frequency of phylogenetically diverse reductive dehalogenase-homologous genes in deep subseafloor sedimentary metagenomes.</title>
        <authorList>
            <person name="Kawai M."/>
            <person name="Futagami T."/>
            <person name="Toyoda A."/>
            <person name="Takaki Y."/>
            <person name="Nishi S."/>
            <person name="Hori S."/>
            <person name="Arai W."/>
            <person name="Tsubouchi T."/>
            <person name="Morono Y."/>
            <person name="Uchiyama I."/>
            <person name="Ito T."/>
            <person name="Fujiyama A."/>
            <person name="Inagaki F."/>
            <person name="Takami H."/>
        </authorList>
    </citation>
    <scope>NUCLEOTIDE SEQUENCE</scope>
    <source>
        <strain evidence="1">Expedition CK06-06</strain>
    </source>
</reference>
<proteinExistence type="predicted"/>
<gene>
    <name evidence="1" type="ORF">S03H2_36635</name>
</gene>
<dbReference type="EMBL" id="BARU01022492">
    <property type="protein sequence ID" value="GAH57439.1"/>
    <property type="molecule type" value="Genomic_DNA"/>
</dbReference>
<feature type="non-terminal residue" evidence="1">
    <location>
        <position position="1"/>
    </location>
</feature>
<evidence type="ECO:0000313" key="1">
    <source>
        <dbReference type="EMBL" id="GAH57439.1"/>
    </source>
</evidence>
<name>X1HUE0_9ZZZZ</name>
<accession>X1HUE0</accession>
<dbReference type="AlphaFoldDB" id="X1HUE0"/>
<comment type="caution">
    <text evidence="1">The sequence shown here is derived from an EMBL/GenBank/DDBJ whole genome shotgun (WGS) entry which is preliminary data.</text>
</comment>
<protein>
    <submittedName>
        <fullName evidence="1">Uncharacterized protein</fullName>
    </submittedName>
</protein>
<sequence>SVQSFLQWVGPFPKEIEAIYGYKFQAVLNGNTH</sequence>